<dbReference type="Proteomes" id="UP000320085">
    <property type="component" value="Unassembled WGS sequence"/>
</dbReference>
<proteinExistence type="predicted"/>
<dbReference type="AlphaFoldDB" id="A0A543PUD4"/>
<dbReference type="OrthoDB" id="135105at2"/>
<evidence type="ECO:0000259" key="1">
    <source>
        <dbReference type="PROSITE" id="PS50837"/>
    </source>
</evidence>
<evidence type="ECO:0000313" key="2">
    <source>
        <dbReference type="EMBL" id="TQN47666.1"/>
    </source>
</evidence>
<evidence type="ECO:0000313" key="3">
    <source>
        <dbReference type="Proteomes" id="UP000320085"/>
    </source>
</evidence>
<accession>A0A543PUD4</accession>
<dbReference type="PANTHER" id="PTHR46844:SF1">
    <property type="entry name" value="SLR5058 PROTEIN"/>
    <property type="match status" value="1"/>
</dbReference>
<dbReference type="Gene3D" id="3.40.50.300">
    <property type="entry name" value="P-loop containing nucleotide triphosphate hydrolases"/>
    <property type="match status" value="1"/>
</dbReference>
<feature type="domain" description="NACHT" evidence="1">
    <location>
        <begin position="163"/>
        <end position="283"/>
    </location>
</feature>
<dbReference type="SUPFAM" id="SSF52540">
    <property type="entry name" value="P-loop containing nucleoside triphosphate hydrolases"/>
    <property type="match status" value="1"/>
</dbReference>
<dbReference type="PANTHER" id="PTHR46844">
    <property type="entry name" value="SLR5058 PROTEIN"/>
    <property type="match status" value="1"/>
</dbReference>
<sequence length="670" mass="73799">MSGRNGSMVKMHERPDGSEVAIVRLRKADGRFRASEGPGPSTDPLLAKAMRRLLAITCTRRVATVELQGMIYSSLVYQSMDDPGIAFVETDRDGVPLDAPRGHWGGLSERFRLEIQSACRESDALTPDTRISLDECFVPPVFDLYDSSTTPTVVGWENLRDFARVHLTGPPGSGKTSCLRRLALEASEWADTLPLFLQLRELTPEALTIAGLVRLVSGQGENPRTEDMEAPLGGARLLLLLDGLDEVPTLEMRTRISDSIASLCAALPRMRVLVTSRSTSGLDWLPGFTHMTIRPANDSWVRHWLLLYFSKRGDPAAANDVGSRLALDQDLAELCRSPLLLALIASSYRHSPRSLNDRAAFVENCVGTLLTDWDWAREVSRWNESTYTPRQLLVILGELSLRLVSQQRNVFTRNDILTSHFASRLDSSALTIIDTCQSSGLIRNAGHDKWQFSHQAFQEYLAANCLVSMTQHTLLDLEDRVDEPQVRRALGLSCALASDPDDLLMSMISHGDKSPESAESTVLLLAEVLGQESSASQAILQQCADLVVEGVDRQLRNFVHVKARSAQTNTGRTGNSIRWQRTLEASFIQEDRLERFGEATFLLRRACFGPSASLLVKSVSRIDSEDTSAYFRALRAPGRLAVEKIVVGDSLGLEIAVHPGLDAKAGPRGG</sequence>
<dbReference type="EMBL" id="VFQF01000001">
    <property type="protein sequence ID" value="TQN47666.1"/>
    <property type="molecule type" value="Genomic_DNA"/>
</dbReference>
<name>A0A543PUD4_9MICO</name>
<dbReference type="PROSITE" id="PS50837">
    <property type="entry name" value="NACHT"/>
    <property type="match status" value="1"/>
</dbReference>
<dbReference type="Pfam" id="PF05729">
    <property type="entry name" value="NACHT"/>
    <property type="match status" value="1"/>
</dbReference>
<reference evidence="2 3" key="1">
    <citation type="submission" date="2019-06" db="EMBL/GenBank/DDBJ databases">
        <title>Sequencing the genomes of 1000 actinobacteria strains.</title>
        <authorList>
            <person name="Klenk H.-P."/>
        </authorList>
    </citation>
    <scope>NUCLEOTIDE SEQUENCE [LARGE SCALE GENOMIC DNA]</scope>
    <source>
        <strain evidence="2 3">DSM 21776</strain>
    </source>
</reference>
<protein>
    <submittedName>
        <fullName evidence="2">NACHT domain-containing protein</fullName>
    </submittedName>
</protein>
<organism evidence="2 3">
    <name type="scientific">Humibacillus xanthopallidus</name>
    <dbReference type="NCBI Taxonomy" id="412689"/>
    <lineage>
        <taxon>Bacteria</taxon>
        <taxon>Bacillati</taxon>
        <taxon>Actinomycetota</taxon>
        <taxon>Actinomycetes</taxon>
        <taxon>Micrococcales</taxon>
        <taxon>Intrasporangiaceae</taxon>
        <taxon>Humibacillus</taxon>
    </lineage>
</organism>
<comment type="caution">
    <text evidence="2">The sequence shown here is derived from an EMBL/GenBank/DDBJ whole genome shotgun (WGS) entry which is preliminary data.</text>
</comment>
<gene>
    <name evidence="2" type="ORF">FHX52_0772</name>
</gene>
<dbReference type="InterPro" id="IPR027417">
    <property type="entry name" value="P-loop_NTPase"/>
</dbReference>
<dbReference type="InterPro" id="IPR007111">
    <property type="entry name" value="NACHT_NTPase"/>
</dbReference>